<name>A0A401YXH0_9ACTN</name>
<dbReference type="AlphaFoldDB" id="A0A401YXH0"/>
<feature type="region of interest" description="Disordered" evidence="1">
    <location>
        <begin position="156"/>
        <end position="228"/>
    </location>
</feature>
<proteinExistence type="predicted"/>
<dbReference type="Proteomes" id="UP000286931">
    <property type="component" value="Unassembled WGS sequence"/>
</dbReference>
<reference evidence="2 3" key="1">
    <citation type="submission" date="2018-12" db="EMBL/GenBank/DDBJ databases">
        <title>Draft genome sequence of Embleya hyalina NBRC 13850T.</title>
        <authorList>
            <person name="Komaki H."/>
            <person name="Hosoyama A."/>
            <person name="Kimura A."/>
            <person name="Ichikawa N."/>
            <person name="Tamura T."/>
        </authorList>
    </citation>
    <scope>NUCLEOTIDE SEQUENCE [LARGE SCALE GENOMIC DNA]</scope>
    <source>
        <strain evidence="2 3">NBRC 13850</strain>
    </source>
</reference>
<comment type="caution">
    <text evidence="2">The sequence shown here is derived from an EMBL/GenBank/DDBJ whole genome shotgun (WGS) entry which is preliminary data.</text>
</comment>
<protein>
    <submittedName>
        <fullName evidence="2">Uncharacterized protein</fullName>
    </submittedName>
</protein>
<organism evidence="2 3">
    <name type="scientific">Embleya hyalina</name>
    <dbReference type="NCBI Taxonomy" id="516124"/>
    <lineage>
        <taxon>Bacteria</taxon>
        <taxon>Bacillati</taxon>
        <taxon>Actinomycetota</taxon>
        <taxon>Actinomycetes</taxon>
        <taxon>Kitasatosporales</taxon>
        <taxon>Streptomycetaceae</taxon>
        <taxon>Embleya</taxon>
    </lineage>
</organism>
<accession>A0A401YXH0</accession>
<evidence type="ECO:0000313" key="2">
    <source>
        <dbReference type="EMBL" id="GCD99316.1"/>
    </source>
</evidence>
<gene>
    <name evidence="2" type="ORF">EHYA_07030</name>
</gene>
<feature type="compositionally biased region" description="Basic and acidic residues" evidence="1">
    <location>
        <begin position="219"/>
        <end position="228"/>
    </location>
</feature>
<dbReference type="EMBL" id="BIFH01000032">
    <property type="protein sequence ID" value="GCD99316.1"/>
    <property type="molecule type" value="Genomic_DNA"/>
</dbReference>
<evidence type="ECO:0000256" key="1">
    <source>
        <dbReference type="SAM" id="MobiDB-lite"/>
    </source>
</evidence>
<evidence type="ECO:0000313" key="3">
    <source>
        <dbReference type="Proteomes" id="UP000286931"/>
    </source>
</evidence>
<keyword evidence="3" id="KW-1185">Reference proteome</keyword>
<sequence length="228" mass="24917">MNGSAGIGALPARVGRSRPVRGRAIRWLAAAVVVAGCEGAGPSPVPAQTAPYGQHSRYHTGSVATPEYWARSPWDRFAMEVQTKADPARPGSRLARFLVRTFEPDGYGEGERGKIVHSDDRWYPESRQGPEFRWDRVSDRVWLMVGHSPYEEGRPEIRSIAPGPDGNWVSRVVPPEEDATLPPSVRESGERLGMRSRPGGEANFPRIPLPSGTLGGAQFDDHSPDSGR</sequence>